<dbReference type="OrthoDB" id="6373011at2759"/>
<dbReference type="Proteomes" id="UP000789390">
    <property type="component" value="Unassembled WGS sequence"/>
</dbReference>
<keyword evidence="3" id="KW-1185">Reference proteome</keyword>
<organism evidence="2 3">
    <name type="scientific">Daphnia galeata</name>
    <dbReference type="NCBI Taxonomy" id="27404"/>
    <lineage>
        <taxon>Eukaryota</taxon>
        <taxon>Metazoa</taxon>
        <taxon>Ecdysozoa</taxon>
        <taxon>Arthropoda</taxon>
        <taxon>Crustacea</taxon>
        <taxon>Branchiopoda</taxon>
        <taxon>Diplostraca</taxon>
        <taxon>Cladocera</taxon>
        <taxon>Anomopoda</taxon>
        <taxon>Daphniidae</taxon>
        <taxon>Daphnia</taxon>
    </lineage>
</organism>
<feature type="transmembrane region" description="Helical" evidence="1">
    <location>
        <begin position="82"/>
        <end position="98"/>
    </location>
</feature>
<protein>
    <submittedName>
        <fullName evidence="2">Uncharacterized protein</fullName>
    </submittedName>
</protein>
<comment type="caution">
    <text evidence="2">The sequence shown here is derived from an EMBL/GenBank/DDBJ whole genome shotgun (WGS) entry which is preliminary data.</text>
</comment>
<keyword evidence="1" id="KW-0472">Membrane</keyword>
<gene>
    <name evidence="2" type="ORF">DGAL_LOCUS16792</name>
</gene>
<evidence type="ECO:0000313" key="2">
    <source>
        <dbReference type="EMBL" id="CAH0112991.1"/>
    </source>
</evidence>
<sequence length="348" mass="37473">MAVGKGNSHHQSPTIRGRSKYFIFCLFDYFSFQQRRPCCRWISRQHRANRQVYKRLVSLRFSLIPLRIPPADNLLKRIDMKIYILAVLLGVVCFAAAQNPSGWNYNPFLYFPYSALQPPAQETAEVAAARASHMAAHAASARGRRSIADSPEVWAAKVEHYRAYAAAAAANGVVSSLPTLYTNEVAAARAAHFAAHAAAAARGKRSVADAPDVAAAKLEHIRAHAVAAAANGVVSSLRHLEPVPVWGAPQPVQDTPEVAAARAAHMAALAAARGKRSVQDTPEVMAATIEHYRAYNAAATANGMPMAFLPARYANMPFGMPQPVQETAEVAASRRAHMAALAHATARG</sequence>
<evidence type="ECO:0000313" key="3">
    <source>
        <dbReference type="Proteomes" id="UP000789390"/>
    </source>
</evidence>
<accession>A0A8J2WRK1</accession>
<name>A0A8J2WRK1_9CRUS</name>
<keyword evidence="1" id="KW-1133">Transmembrane helix</keyword>
<keyword evidence="1" id="KW-0812">Transmembrane</keyword>
<dbReference type="EMBL" id="CAKKLH010000335">
    <property type="protein sequence ID" value="CAH0112991.1"/>
    <property type="molecule type" value="Genomic_DNA"/>
</dbReference>
<evidence type="ECO:0000256" key="1">
    <source>
        <dbReference type="SAM" id="Phobius"/>
    </source>
</evidence>
<proteinExistence type="predicted"/>
<dbReference type="AlphaFoldDB" id="A0A8J2WRK1"/>
<reference evidence="2" key="1">
    <citation type="submission" date="2021-11" db="EMBL/GenBank/DDBJ databases">
        <authorList>
            <person name="Schell T."/>
        </authorList>
    </citation>
    <scope>NUCLEOTIDE SEQUENCE</scope>
    <source>
        <strain evidence="2">M5</strain>
    </source>
</reference>